<accession>A0ABQ8KKK3</accession>
<dbReference type="GeneID" id="71999945"/>
<organism evidence="4 5">
    <name type="scientific">Rhodofomes roseus</name>
    <dbReference type="NCBI Taxonomy" id="34475"/>
    <lineage>
        <taxon>Eukaryota</taxon>
        <taxon>Fungi</taxon>
        <taxon>Dikarya</taxon>
        <taxon>Basidiomycota</taxon>
        <taxon>Agaricomycotina</taxon>
        <taxon>Agaricomycetes</taxon>
        <taxon>Polyporales</taxon>
        <taxon>Rhodofomes</taxon>
    </lineage>
</organism>
<evidence type="ECO:0000313" key="5">
    <source>
        <dbReference type="Proteomes" id="UP000814176"/>
    </source>
</evidence>
<feature type="transmembrane region" description="Helical" evidence="1">
    <location>
        <begin position="79"/>
        <end position="100"/>
    </location>
</feature>
<feature type="transmembrane region" description="Helical" evidence="1">
    <location>
        <begin position="38"/>
        <end position="58"/>
    </location>
</feature>
<dbReference type="InterPro" id="IPR045339">
    <property type="entry name" value="DUF6534"/>
</dbReference>
<feature type="domain" description="DUF6534" evidence="3">
    <location>
        <begin position="43"/>
        <end position="132"/>
    </location>
</feature>
<dbReference type="Pfam" id="PF20152">
    <property type="entry name" value="DUF6534"/>
    <property type="match status" value="1"/>
</dbReference>
<name>A0ABQ8KKK3_9APHY</name>
<dbReference type="Proteomes" id="UP000814176">
    <property type="component" value="Unassembled WGS sequence"/>
</dbReference>
<reference evidence="4 5" key="1">
    <citation type="journal article" date="2021" name="Environ. Microbiol.">
        <title>Gene family expansions and transcriptome signatures uncover fungal adaptations to wood decay.</title>
        <authorList>
            <person name="Hage H."/>
            <person name="Miyauchi S."/>
            <person name="Viragh M."/>
            <person name="Drula E."/>
            <person name="Min B."/>
            <person name="Chaduli D."/>
            <person name="Navarro D."/>
            <person name="Favel A."/>
            <person name="Norest M."/>
            <person name="Lesage-Meessen L."/>
            <person name="Balint B."/>
            <person name="Merenyi Z."/>
            <person name="de Eugenio L."/>
            <person name="Morin E."/>
            <person name="Martinez A.T."/>
            <person name="Baldrian P."/>
            <person name="Stursova M."/>
            <person name="Martinez M.J."/>
            <person name="Novotny C."/>
            <person name="Magnuson J.K."/>
            <person name="Spatafora J.W."/>
            <person name="Maurice S."/>
            <person name="Pangilinan J."/>
            <person name="Andreopoulos W."/>
            <person name="LaButti K."/>
            <person name="Hundley H."/>
            <person name="Na H."/>
            <person name="Kuo A."/>
            <person name="Barry K."/>
            <person name="Lipzen A."/>
            <person name="Henrissat B."/>
            <person name="Riley R."/>
            <person name="Ahrendt S."/>
            <person name="Nagy L.G."/>
            <person name="Grigoriev I.V."/>
            <person name="Martin F."/>
            <person name="Rosso M.N."/>
        </authorList>
    </citation>
    <scope>NUCLEOTIDE SEQUENCE [LARGE SCALE GENOMIC DNA]</scope>
    <source>
        <strain evidence="4 5">CIRM-BRFM 1785</strain>
    </source>
</reference>
<keyword evidence="1" id="KW-0812">Transmembrane</keyword>
<dbReference type="PANTHER" id="PTHR40465:SF1">
    <property type="entry name" value="DUF6534 DOMAIN-CONTAINING PROTEIN"/>
    <property type="match status" value="1"/>
</dbReference>
<keyword evidence="1" id="KW-1133">Transmembrane helix</keyword>
<feature type="transmembrane region" description="Helical" evidence="1">
    <location>
        <begin position="106"/>
        <end position="127"/>
    </location>
</feature>
<evidence type="ECO:0000256" key="2">
    <source>
        <dbReference type="SAM" id="SignalP"/>
    </source>
</evidence>
<sequence length="145" mass="15975">MLLSLMALVSSIIGVHVSVTQDWITSKILLNSTVPNTFKISAAALADIYISFALCWTLRSRMTGFKRTDNILQKLAVCMIHRGVLTTVIQIALMAAYLNSINQTKMTWVIFHCAGGKIYVNSMMAVLNARQHLKSGVSHISATFT</sequence>
<evidence type="ECO:0000259" key="3">
    <source>
        <dbReference type="Pfam" id="PF20152"/>
    </source>
</evidence>
<evidence type="ECO:0000313" key="4">
    <source>
        <dbReference type="EMBL" id="KAH9838611.1"/>
    </source>
</evidence>
<dbReference type="RefSeq" id="XP_047780526.1">
    <property type="nucleotide sequence ID" value="XM_047919213.1"/>
</dbReference>
<feature type="chain" id="PRO_5046810478" description="DUF6534 domain-containing protein" evidence="2">
    <location>
        <begin position="21"/>
        <end position="145"/>
    </location>
</feature>
<protein>
    <recommendedName>
        <fullName evidence="3">DUF6534 domain-containing protein</fullName>
    </recommendedName>
</protein>
<keyword evidence="5" id="KW-1185">Reference proteome</keyword>
<evidence type="ECO:0000256" key="1">
    <source>
        <dbReference type="SAM" id="Phobius"/>
    </source>
</evidence>
<dbReference type="EMBL" id="JADCUA010000007">
    <property type="protein sequence ID" value="KAH9838611.1"/>
    <property type="molecule type" value="Genomic_DNA"/>
</dbReference>
<comment type="caution">
    <text evidence="4">The sequence shown here is derived from an EMBL/GenBank/DDBJ whole genome shotgun (WGS) entry which is preliminary data.</text>
</comment>
<proteinExistence type="predicted"/>
<keyword evidence="1" id="KW-0472">Membrane</keyword>
<keyword evidence="2" id="KW-0732">Signal</keyword>
<dbReference type="PANTHER" id="PTHR40465">
    <property type="entry name" value="CHROMOSOME 1, WHOLE GENOME SHOTGUN SEQUENCE"/>
    <property type="match status" value="1"/>
</dbReference>
<gene>
    <name evidence="4" type="ORF">C8Q71DRAFT_538394</name>
</gene>
<feature type="signal peptide" evidence="2">
    <location>
        <begin position="1"/>
        <end position="20"/>
    </location>
</feature>